<sequence>MQEYIDLFLNFIAQNKAWAPPLIGMVALLESIFVIGLLMPATVILVATGALIGADALPFWPISVAASIGCFLGDNISYTIGRKVRPGLLHARIYQRYRNVILRSHLLFRKFGIYAVFFGRFLGPLRSSVPTVAGVLRVPFYKFQLANFCSAVIWPPLYMLPGIAIF</sequence>
<organism evidence="9 10">
    <name type="scientific">Oligella urethralis DNF00040</name>
    <dbReference type="NCBI Taxonomy" id="1401065"/>
    <lineage>
        <taxon>Bacteria</taxon>
        <taxon>Pseudomonadati</taxon>
        <taxon>Pseudomonadota</taxon>
        <taxon>Betaproteobacteria</taxon>
        <taxon>Burkholderiales</taxon>
        <taxon>Alcaligenaceae</taxon>
        <taxon>Oligella</taxon>
    </lineage>
</organism>
<dbReference type="eggNOG" id="COG0586">
    <property type="taxonomic scope" value="Bacteria"/>
</dbReference>
<evidence type="ECO:0000256" key="2">
    <source>
        <dbReference type="ARBA" id="ARBA00010792"/>
    </source>
</evidence>
<comment type="caution">
    <text evidence="9">The sequence shown here is derived from an EMBL/GenBank/DDBJ whole genome shotgun (WGS) entry which is preliminary data.</text>
</comment>
<dbReference type="PANTHER" id="PTHR30353">
    <property type="entry name" value="INNER MEMBRANE PROTEIN DEDA-RELATED"/>
    <property type="match status" value="1"/>
</dbReference>
<protein>
    <recommendedName>
        <fullName evidence="8">VTT domain-containing protein</fullName>
    </recommendedName>
</protein>
<comment type="similarity">
    <text evidence="2 7">Belongs to the DedA family.</text>
</comment>
<evidence type="ECO:0000256" key="4">
    <source>
        <dbReference type="ARBA" id="ARBA00022692"/>
    </source>
</evidence>
<comment type="subcellular location">
    <subcellularLocation>
        <location evidence="1 7">Cell membrane</location>
        <topology evidence="1 7">Multi-pass membrane protein</topology>
    </subcellularLocation>
</comment>
<dbReference type="EMBL" id="JRNI01000017">
    <property type="protein sequence ID" value="KGF31085.1"/>
    <property type="molecule type" value="Genomic_DNA"/>
</dbReference>
<evidence type="ECO:0000256" key="7">
    <source>
        <dbReference type="RuleBase" id="RU367016"/>
    </source>
</evidence>
<feature type="transmembrane region" description="Helical" evidence="7">
    <location>
        <begin position="143"/>
        <end position="165"/>
    </location>
</feature>
<evidence type="ECO:0000259" key="8">
    <source>
        <dbReference type="Pfam" id="PF09335"/>
    </source>
</evidence>
<feature type="transmembrane region" description="Helical" evidence="7">
    <location>
        <begin position="59"/>
        <end position="80"/>
    </location>
</feature>
<evidence type="ECO:0000256" key="3">
    <source>
        <dbReference type="ARBA" id="ARBA00022475"/>
    </source>
</evidence>
<dbReference type="AlphaFoldDB" id="A0A095Z8L7"/>
<reference evidence="9 10" key="1">
    <citation type="submission" date="2014-07" db="EMBL/GenBank/DDBJ databases">
        <authorList>
            <person name="McCorrison J."/>
            <person name="Sanka R."/>
            <person name="Torralba M."/>
            <person name="Gillis M."/>
            <person name="Haft D.H."/>
            <person name="Methe B."/>
            <person name="Sutton G."/>
            <person name="Nelson K.E."/>
        </authorList>
    </citation>
    <scope>NUCLEOTIDE SEQUENCE [LARGE SCALE GENOMIC DNA]</scope>
    <source>
        <strain evidence="9 10">DNF00040</strain>
    </source>
</reference>
<dbReference type="PANTHER" id="PTHR30353:SF15">
    <property type="entry name" value="INNER MEMBRANE PROTEIN YABI"/>
    <property type="match status" value="1"/>
</dbReference>
<dbReference type="GO" id="GO:0005886">
    <property type="term" value="C:plasma membrane"/>
    <property type="evidence" value="ECO:0007669"/>
    <property type="project" value="UniProtKB-SubCell"/>
</dbReference>
<evidence type="ECO:0000313" key="10">
    <source>
        <dbReference type="Proteomes" id="UP000029629"/>
    </source>
</evidence>
<dbReference type="InterPro" id="IPR032816">
    <property type="entry name" value="VTT_dom"/>
</dbReference>
<keyword evidence="10" id="KW-1185">Reference proteome</keyword>
<keyword evidence="4 7" id="KW-0812">Transmembrane</keyword>
<feature type="domain" description="VTT" evidence="8">
    <location>
        <begin position="40"/>
        <end position="162"/>
    </location>
</feature>
<evidence type="ECO:0000256" key="5">
    <source>
        <dbReference type="ARBA" id="ARBA00022989"/>
    </source>
</evidence>
<dbReference type="RefSeq" id="WP_036558608.1">
    <property type="nucleotide sequence ID" value="NZ_JRNI01000017.1"/>
</dbReference>
<keyword evidence="6 7" id="KW-0472">Membrane</keyword>
<name>A0A095Z8L7_9BURK</name>
<keyword evidence="5 7" id="KW-1133">Transmembrane helix</keyword>
<dbReference type="OrthoDB" id="9780918at2"/>
<evidence type="ECO:0000256" key="1">
    <source>
        <dbReference type="ARBA" id="ARBA00004651"/>
    </source>
</evidence>
<feature type="transmembrane region" description="Helical" evidence="7">
    <location>
        <begin position="21"/>
        <end position="47"/>
    </location>
</feature>
<dbReference type="InterPro" id="IPR032818">
    <property type="entry name" value="DedA-like"/>
</dbReference>
<feature type="transmembrane region" description="Helical" evidence="7">
    <location>
        <begin position="100"/>
        <end position="123"/>
    </location>
</feature>
<keyword evidence="3 7" id="KW-1003">Cell membrane</keyword>
<evidence type="ECO:0000256" key="6">
    <source>
        <dbReference type="ARBA" id="ARBA00023136"/>
    </source>
</evidence>
<evidence type="ECO:0000313" key="9">
    <source>
        <dbReference type="EMBL" id="KGF31085.1"/>
    </source>
</evidence>
<gene>
    <name evidence="9" type="ORF">HMPREF2130_04680</name>
</gene>
<accession>A0A095Z8L7</accession>
<dbReference type="Proteomes" id="UP000029629">
    <property type="component" value="Unassembled WGS sequence"/>
</dbReference>
<dbReference type="Pfam" id="PF09335">
    <property type="entry name" value="VTT_dom"/>
    <property type="match status" value="1"/>
</dbReference>
<proteinExistence type="inferred from homology"/>